<dbReference type="RefSeq" id="WP_118376625.1">
    <property type="nucleotide sequence ID" value="NZ_QRXG01000029.1"/>
</dbReference>
<evidence type="ECO:0000259" key="2">
    <source>
        <dbReference type="PROSITE" id="PS50943"/>
    </source>
</evidence>
<name>A0A412Q0S5_9FIRM</name>
<evidence type="ECO:0000313" key="4">
    <source>
        <dbReference type="Proteomes" id="UP000284296"/>
    </source>
</evidence>
<comment type="caution">
    <text evidence="3">The sequence shown here is derived from an EMBL/GenBank/DDBJ whole genome shotgun (WGS) entry which is preliminary data.</text>
</comment>
<gene>
    <name evidence="3" type="ORF">DWX06_13280</name>
</gene>
<dbReference type="Pfam" id="PF01381">
    <property type="entry name" value="HTH_3"/>
    <property type="match status" value="1"/>
</dbReference>
<dbReference type="EMBL" id="QRXG01000029">
    <property type="protein sequence ID" value="RGT79269.1"/>
    <property type="molecule type" value="Genomic_DNA"/>
</dbReference>
<dbReference type="SMART" id="SM00530">
    <property type="entry name" value="HTH_XRE"/>
    <property type="match status" value="1"/>
</dbReference>
<sequence>MSDIRVGERIRELREVQNYTREAFAEKIDISAKFLYEIETGKKGFSADTLSRISVALSVSCDYIMFGDETGHFTSEKIMCVLEALKPAQVCQIQNILKILYEMCDQ</sequence>
<dbReference type="InterPro" id="IPR050807">
    <property type="entry name" value="TransReg_Diox_bact_type"/>
</dbReference>
<dbReference type="PROSITE" id="PS50943">
    <property type="entry name" value="HTH_CROC1"/>
    <property type="match status" value="1"/>
</dbReference>
<dbReference type="SUPFAM" id="SSF47413">
    <property type="entry name" value="lambda repressor-like DNA-binding domains"/>
    <property type="match status" value="1"/>
</dbReference>
<accession>A0A412Q0S5</accession>
<keyword evidence="1" id="KW-0238">DNA-binding</keyword>
<dbReference type="Proteomes" id="UP000284296">
    <property type="component" value="Unassembled WGS sequence"/>
</dbReference>
<dbReference type="GO" id="GO:0003677">
    <property type="term" value="F:DNA binding"/>
    <property type="evidence" value="ECO:0007669"/>
    <property type="project" value="UniProtKB-KW"/>
</dbReference>
<dbReference type="InterPro" id="IPR010982">
    <property type="entry name" value="Lambda_DNA-bd_dom_sf"/>
</dbReference>
<organism evidence="3 4">
    <name type="scientific">Agathobacter rectalis</name>
    <dbReference type="NCBI Taxonomy" id="39491"/>
    <lineage>
        <taxon>Bacteria</taxon>
        <taxon>Bacillati</taxon>
        <taxon>Bacillota</taxon>
        <taxon>Clostridia</taxon>
        <taxon>Lachnospirales</taxon>
        <taxon>Lachnospiraceae</taxon>
        <taxon>Agathobacter</taxon>
    </lineage>
</organism>
<dbReference type="CDD" id="cd00093">
    <property type="entry name" value="HTH_XRE"/>
    <property type="match status" value="1"/>
</dbReference>
<dbReference type="Gene3D" id="1.10.260.40">
    <property type="entry name" value="lambda repressor-like DNA-binding domains"/>
    <property type="match status" value="1"/>
</dbReference>
<dbReference type="GO" id="GO:0003700">
    <property type="term" value="F:DNA-binding transcription factor activity"/>
    <property type="evidence" value="ECO:0007669"/>
    <property type="project" value="TreeGrafter"/>
</dbReference>
<dbReference type="GO" id="GO:0005829">
    <property type="term" value="C:cytosol"/>
    <property type="evidence" value="ECO:0007669"/>
    <property type="project" value="TreeGrafter"/>
</dbReference>
<protein>
    <submittedName>
        <fullName evidence="3">XRE family transcriptional regulator</fullName>
    </submittedName>
</protein>
<evidence type="ECO:0000256" key="1">
    <source>
        <dbReference type="ARBA" id="ARBA00023125"/>
    </source>
</evidence>
<feature type="domain" description="HTH cro/C1-type" evidence="2">
    <location>
        <begin position="10"/>
        <end position="64"/>
    </location>
</feature>
<dbReference type="PANTHER" id="PTHR46797:SF1">
    <property type="entry name" value="METHYLPHOSPHONATE SYNTHASE"/>
    <property type="match status" value="1"/>
</dbReference>
<evidence type="ECO:0000313" key="3">
    <source>
        <dbReference type="EMBL" id="RGT79269.1"/>
    </source>
</evidence>
<proteinExistence type="predicted"/>
<dbReference type="InterPro" id="IPR001387">
    <property type="entry name" value="Cro/C1-type_HTH"/>
</dbReference>
<dbReference type="PANTHER" id="PTHR46797">
    <property type="entry name" value="HTH-TYPE TRANSCRIPTIONAL REGULATOR"/>
    <property type="match status" value="1"/>
</dbReference>
<dbReference type="AlphaFoldDB" id="A0A412Q0S5"/>
<reference evidence="3 4" key="1">
    <citation type="submission" date="2018-08" db="EMBL/GenBank/DDBJ databases">
        <title>A genome reference for cultivated species of the human gut microbiota.</title>
        <authorList>
            <person name="Zou Y."/>
            <person name="Xue W."/>
            <person name="Luo G."/>
        </authorList>
    </citation>
    <scope>NUCLEOTIDE SEQUENCE [LARGE SCALE GENOMIC DNA]</scope>
    <source>
        <strain evidence="3 4">AF18-16LB</strain>
    </source>
</reference>